<name>A0A0F9FBS4_9ZZZZ</name>
<dbReference type="EMBL" id="LAZR01031085">
    <property type="protein sequence ID" value="KKL54770.1"/>
    <property type="molecule type" value="Genomic_DNA"/>
</dbReference>
<dbReference type="AlphaFoldDB" id="A0A0F9FBS4"/>
<sequence length="74" mass="8612">MDNVEFKYVITDNFQRILHFLDRYASGNLGIHESILNNYMKNTYLISSLYEESITSSQLEGASTTRETAKKMLR</sequence>
<evidence type="ECO:0000313" key="1">
    <source>
        <dbReference type="EMBL" id="KKL54770.1"/>
    </source>
</evidence>
<comment type="caution">
    <text evidence="1">The sequence shown here is derived from an EMBL/GenBank/DDBJ whole genome shotgun (WGS) entry which is preliminary data.</text>
</comment>
<accession>A0A0F9FBS4</accession>
<gene>
    <name evidence="1" type="ORF">LCGC14_2262100</name>
</gene>
<organism evidence="1">
    <name type="scientific">marine sediment metagenome</name>
    <dbReference type="NCBI Taxonomy" id="412755"/>
    <lineage>
        <taxon>unclassified sequences</taxon>
        <taxon>metagenomes</taxon>
        <taxon>ecological metagenomes</taxon>
    </lineage>
</organism>
<reference evidence="1" key="1">
    <citation type="journal article" date="2015" name="Nature">
        <title>Complex archaea that bridge the gap between prokaryotes and eukaryotes.</title>
        <authorList>
            <person name="Spang A."/>
            <person name="Saw J.H."/>
            <person name="Jorgensen S.L."/>
            <person name="Zaremba-Niedzwiedzka K."/>
            <person name="Martijn J."/>
            <person name="Lind A.E."/>
            <person name="van Eijk R."/>
            <person name="Schleper C."/>
            <person name="Guy L."/>
            <person name="Ettema T.J."/>
        </authorList>
    </citation>
    <scope>NUCLEOTIDE SEQUENCE</scope>
</reference>
<proteinExistence type="predicted"/>
<protein>
    <submittedName>
        <fullName evidence="1">Uncharacterized protein</fullName>
    </submittedName>
</protein>